<reference evidence="1 2" key="1">
    <citation type="submission" date="2017-10" db="EMBL/GenBank/DDBJ databases">
        <title>Genomic analysis of the genus Acetobacter.</title>
        <authorList>
            <person name="Kim K.H."/>
            <person name="Chun B.H."/>
            <person name="Son A.R."/>
            <person name="Jeon C.O."/>
        </authorList>
    </citation>
    <scope>NUCLEOTIDE SEQUENCE [LARGE SCALE GENOMIC DNA]</scope>
    <source>
        <strain evidence="1 2">LHT 2458</strain>
    </source>
</reference>
<keyword evidence="2" id="KW-1185">Reference proteome</keyword>
<dbReference type="OrthoDB" id="9800412at2"/>
<name>A0A2G4RC74_9PROT</name>
<sequence length="171" mass="19551">MPQLADTDDDLKYSVWEQRCKLEMTLKALDSVAKRGGSAHNLPENHYFYITFVTKECKKGIPDWLHTKYPNDLTIVLQYQFRNLEVNRKRKNISVSVVFNGNEENLVIPWKALTRFDDPGAKITFLLGNSDTNQHSEHQNLSLKDADSKSPVSSNVIKLADFRPSRVNSPS</sequence>
<comment type="caution">
    <text evidence="1">The sequence shown here is derived from an EMBL/GenBank/DDBJ whole genome shotgun (WGS) entry which is preliminary data.</text>
</comment>
<dbReference type="InterPro" id="IPR007481">
    <property type="entry name" value="SspB"/>
</dbReference>
<organism evidence="1 2">
    <name type="scientific">Acetobacter pomorum</name>
    <dbReference type="NCBI Taxonomy" id="65959"/>
    <lineage>
        <taxon>Bacteria</taxon>
        <taxon>Pseudomonadati</taxon>
        <taxon>Pseudomonadota</taxon>
        <taxon>Alphaproteobacteria</taxon>
        <taxon>Acetobacterales</taxon>
        <taxon>Acetobacteraceae</taxon>
        <taxon>Acetobacter</taxon>
    </lineage>
</organism>
<accession>A0A2G4RC74</accession>
<dbReference type="EMBL" id="PEBQ01000103">
    <property type="protein sequence ID" value="PHY94173.1"/>
    <property type="molecule type" value="Genomic_DNA"/>
</dbReference>
<dbReference type="Gene3D" id="2.30.30.220">
    <property type="entry name" value="SspB-like"/>
    <property type="match status" value="1"/>
</dbReference>
<dbReference type="InterPro" id="IPR036760">
    <property type="entry name" value="SspB-like_sf"/>
</dbReference>
<dbReference type="SUPFAM" id="SSF101738">
    <property type="entry name" value="SspB-like"/>
    <property type="match status" value="1"/>
</dbReference>
<evidence type="ECO:0000313" key="2">
    <source>
        <dbReference type="Proteomes" id="UP000228751"/>
    </source>
</evidence>
<dbReference type="AlphaFoldDB" id="A0A2G4RC74"/>
<protein>
    <submittedName>
        <fullName evidence="1">Uncharacterized protein</fullName>
    </submittedName>
</protein>
<proteinExistence type="predicted"/>
<evidence type="ECO:0000313" key="1">
    <source>
        <dbReference type="EMBL" id="PHY94173.1"/>
    </source>
</evidence>
<dbReference type="Proteomes" id="UP000228751">
    <property type="component" value="Unassembled WGS sequence"/>
</dbReference>
<dbReference type="Pfam" id="PF04386">
    <property type="entry name" value="SspB"/>
    <property type="match status" value="1"/>
</dbReference>
<gene>
    <name evidence="1" type="ORF">CSR02_07700</name>
</gene>
<dbReference type="RefSeq" id="WP_099541161.1">
    <property type="nucleotide sequence ID" value="NZ_PEBQ01000103.1"/>
</dbReference>